<evidence type="ECO:0000256" key="3">
    <source>
        <dbReference type="ARBA" id="ARBA00022679"/>
    </source>
</evidence>
<proteinExistence type="inferred from homology"/>
<evidence type="ECO:0000313" key="7">
    <source>
        <dbReference type="Proteomes" id="UP000823891"/>
    </source>
</evidence>
<reference evidence="6" key="2">
    <citation type="submission" date="2021-04" db="EMBL/GenBank/DDBJ databases">
        <authorList>
            <person name="Gilroy R."/>
        </authorList>
    </citation>
    <scope>NUCLEOTIDE SEQUENCE</scope>
    <source>
        <strain evidence="6">USAMLcec2-132</strain>
    </source>
</reference>
<organism evidence="6 7">
    <name type="scientific">Candidatus Eisenbergiella merdavium</name>
    <dbReference type="NCBI Taxonomy" id="2838551"/>
    <lineage>
        <taxon>Bacteria</taxon>
        <taxon>Bacillati</taxon>
        <taxon>Bacillota</taxon>
        <taxon>Clostridia</taxon>
        <taxon>Lachnospirales</taxon>
        <taxon>Lachnospiraceae</taxon>
        <taxon>Eisenbergiella</taxon>
    </lineage>
</organism>
<dbReference type="Pfam" id="PF00534">
    <property type="entry name" value="Glycos_transf_1"/>
    <property type="match status" value="1"/>
</dbReference>
<dbReference type="Gene3D" id="3.40.50.2000">
    <property type="entry name" value="Glycogen Phosphorylase B"/>
    <property type="match status" value="2"/>
</dbReference>
<evidence type="ECO:0000259" key="5">
    <source>
        <dbReference type="Pfam" id="PF13439"/>
    </source>
</evidence>
<dbReference type="Pfam" id="PF13439">
    <property type="entry name" value="Glyco_transf_4"/>
    <property type="match status" value="1"/>
</dbReference>
<feature type="domain" description="Glycosyltransferase subfamily 4-like N-terminal" evidence="5">
    <location>
        <begin position="49"/>
        <end position="162"/>
    </location>
</feature>
<dbReference type="SUPFAM" id="SSF53756">
    <property type="entry name" value="UDP-Glycosyltransferase/glycogen phosphorylase"/>
    <property type="match status" value="1"/>
</dbReference>
<reference evidence="6" key="1">
    <citation type="journal article" date="2021" name="PeerJ">
        <title>Extensive microbial diversity within the chicken gut microbiome revealed by metagenomics and culture.</title>
        <authorList>
            <person name="Gilroy R."/>
            <person name="Ravi A."/>
            <person name="Getino M."/>
            <person name="Pursley I."/>
            <person name="Horton D.L."/>
            <person name="Alikhan N.F."/>
            <person name="Baker D."/>
            <person name="Gharbi K."/>
            <person name="Hall N."/>
            <person name="Watson M."/>
            <person name="Adriaenssens E.M."/>
            <person name="Foster-Nyarko E."/>
            <person name="Jarju S."/>
            <person name="Secka A."/>
            <person name="Antonio M."/>
            <person name="Oren A."/>
            <person name="Chaudhuri R.R."/>
            <person name="La Ragione R."/>
            <person name="Hildebrand F."/>
            <person name="Pallen M.J."/>
        </authorList>
    </citation>
    <scope>NUCLEOTIDE SEQUENCE</scope>
    <source>
        <strain evidence="6">USAMLcec2-132</strain>
    </source>
</reference>
<evidence type="ECO:0000313" key="6">
    <source>
        <dbReference type="EMBL" id="HJC25114.1"/>
    </source>
</evidence>
<evidence type="ECO:0000256" key="2">
    <source>
        <dbReference type="ARBA" id="ARBA00022676"/>
    </source>
</evidence>
<dbReference type="PANTHER" id="PTHR12526:SF640">
    <property type="entry name" value="COLANIC ACID BIOSYNTHESIS GLYCOSYLTRANSFERASE WCAL-RELATED"/>
    <property type="match status" value="1"/>
</dbReference>
<feature type="domain" description="Glycosyl transferase family 1" evidence="4">
    <location>
        <begin position="173"/>
        <end position="328"/>
    </location>
</feature>
<keyword evidence="3" id="KW-0808">Transferase</keyword>
<dbReference type="InterPro" id="IPR001296">
    <property type="entry name" value="Glyco_trans_1"/>
</dbReference>
<dbReference type="InterPro" id="IPR028098">
    <property type="entry name" value="Glyco_trans_4-like_N"/>
</dbReference>
<name>A0A9D2NJY7_9FIRM</name>
<dbReference type="GO" id="GO:0016757">
    <property type="term" value="F:glycosyltransferase activity"/>
    <property type="evidence" value="ECO:0007669"/>
    <property type="project" value="UniProtKB-KW"/>
</dbReference>
<evidence type="ECO:0000256" key="1">
    <source>
        <dbReference type="ARBA" id="ARBA00009481"/>
    </source>
</evidence>
<dbReference type="CDD" id="cd03801">
    <property type="entry name" value="GT4_PimA-like"/>
    <property type="match status" value="1"/>
</dbReference>
<accession>A0A9D2NJY7</accession>
<dbReference type="PANTHER" id="PTHR12526">
    <property type="entry name" value="GLYCOSYLTRANSFERASE"/>
    <property type="match status" value="1"/>
</dbReference>
<comment type="caution">
    <text evidence="6">The sequence shown here is derived from an EMBL/GenBank/DDBJ whole genome shotgun (WGS) entry which is preliminary data.</text>
</comment>
<dbReference type="AlphaFoldDB" id="A0A9D2NJY7"/>
<dbReference type="EMBL" id="DWWS01000055">
    <property type="protein sequence ID" value="HJC25114.1"/>
    <property type="molecule type" value="Genomic_DNA"/>
</dbReference>
<sequence>MRILVIGPDTDRSKGGMATAIQDIRYSRILNDRFDVDIFASYIDGSLPVRFLYSIYAYLRFLTIYKKYDLFHLHTASYGSTFRKYWYLKAIKKAGKKAIVHIHGAKYLAFYEQLSGRKKQTVLRYLKGAELVLALSKDWKDKFDAAFGLENCRVLENGIDTEMYAPAAAAGPETAHSFAVLGRLGQRKGTYDLVDAVEAAVKKVPDLICCLAGDGEVEKVKGIVRGKGLERNIIVSGWLGQEEKVRLLKKVSTVVLPSYHEGLPMSVLEGMAAGKAVISTTVGAIPEVIGKENGILIEAGDINALTEALVRCCEDRKMVEDMAAENRKKICGQFSLERMHGRLAEYYEECEKQANVR</sequence>
<keyword evidence="2" id="KW-0328">Glycosyltransferase</keyword>
<evidence type="ECO:0000259" key="4">
    <source>
        <dbReference type="Pfam" id="PF00534"/>
    </source>
</evidence>
<gene>
    <name evidence="6" type="ORF">H9761_15675</name>
</gene>
<dbReference type="Proteomes" id="UP000823891">
    <property type="component" value="Unassembled WGS sequence"/>
</dbReference>
<comment type="similarity">
    <text evidence="1">Belongs to the glycosyltransferase group 1 family. Glycosyltransferase 4 subfamily.</text>
</comment>
<protein>
    <submittedName>
        <fullName evidence="6">Glycosyltransferase family 4 protein</fullName>
    </submittedName>
</protein>